<feature type="active site" description="Proton donor/acceptor" evidence="5">
    <location>
        <position position="500"/>
    </location>
</feature>
<dbReference type="Pfam" id="PF05185">
    <property type="entry name" value="PRMT5"/>
    <property type="match status" value="1"/>
</dbReference>
<feature type="compositionally biased region" description="Gly residues" evidence="8">
    <location>
        <begin position="609"/>
        <end position="621"/>
    </location>
</feature>
<evidence type="ECO:0000256" key="4">
    <source>
        <dbReference type="PIRNR" id="PIRNR015894"/>
    </source>
</evidence>
<dbReference type="GO" id="GO:0005634">
    <property type="term" value="C:nucleus"/>
    <property type="evidence" value="ECO:0007669"/>
    <property type="project" value="TreeGrafter"/>
</dbReference>
<comment type="similarity">
    <text evidence="4">Belongs to the class I-like SAM-binding methyltransferase superfamily.</text>
</comment>
<evidence type="ECO:0000256" key="2">
    <source>
        <dbReference type="ARBA" id="ARBA00022679"/>
    </source>
</evidence>
<dbReference type="OrthoDB" id="1368803at2759"/>
<dbReference type="Gene3D" id="3.40.50.150">
    <property type="entry name" value="Vaccinia Virus protein VP39"/>
    <property type="match status" value="1"/>
</dbReference>
<dbReference type="GO" id="GO:0005829">
    <property type="term" value="C:cytosol"/>
    <property type="evidence" value="ECO:0007669"/>
    <property type="project" value="TreeGrafter"/>
</dbReference>
<dbReference type="AlphaFoldDB" id="A0A9P4UPV1"/>
<comment type="caution">
    <text evidence="12">The sequence shown here is derived from an EMBL/GenBank/DDBJ whole genome shotgun (WGS) entry which is preliminary data.</text>
</comment>
<dbReference type="PANTHER" id="PTHR10738:SF0">
    <property type="entry name" value="PROTEIN ARGININE N-METHYLTRANSFERASE 5"/>
    <property type="match status" value="1"/>
</dbReference>
<sequence>MPDERAPMWYIGQHDSTRNDADTNSVSHQAHNAGYDLLTIPITTAHFHDRIINLVEQYENGTDSADRQVLPLVSPLMPVDTTLDPQDTSSALIATTASWIDLGSKDALVAHVSRHVFNLEVQYAAFCGVSNILIKGPIEGSDIVQYSRAILEALAMGAYLQLHIEVPMSGELEDTGESEYTHLAEFSTTPVSDAHVEEDAGGDDEYISWDKWDVVRTLSNYHPRLSVALELPRQVPSLSVQSRWFSEPLRILTFPRTSFLRNAKGYPVLSKAHQNLLTRYMRLRYAPWLLLSNVDDLSAATDASPSPEPTPAEAVSKARNSQKAKDPFPHLRYLRHLQSAQPSRPALERFGQGYQDYLQSPLQPLTDNLESITYEVFEKDPIKYEWYERAVALALQDLKPVIGNREAIIAVVGSGRGPLVARSLLASKQAGVPVKVWAVEKNLNAHVLLQRRAMRDNLWRGNVTVVKTDMRAWNGPVVEGAVRKVDIMVSELLGSFADNELSPECLDGVQHVLHPDHGINIPQSYTAHATPIATPKIYGDLFGRPGGLAADKWEIPYVVMLQQLDFLSLDSNISNAEVQLPNVQEAWAFSHPIPNTILSQAKARAGGSLERGGAGGAVGGDGHNEHNSRSCTMQFKCTRRGMCHGLAGYFESILYASRNSAKRVELSTNPVTMADKSKDMISWFPIFFPIKVPILVPDNADIEVKMWRQTDDRKVWYEWIIEASETTKGRKRRLGMSELHSSRKNGCIM</sequence>
<dbReference type="PIRSF" id="PIRSF015894">
    <property type="entry name" value="Skb1_MeTrfase"/>
    <property type="match status" value="1"/>
</dbReference>
<evidence type="ECO:0000313" key="13">
    <source>
        <dbReference type="Proteomes" id="UP000799441"/>
    </source>
</evidence>
<feature type="domain" description="PRMT5 oligomerisation" evidence="11">
    <location>
        <begin position="524"/>
        <end position="749"/>
    </location>
</feature>
<gene>
    <name evidence="12" type="ORF">K431DRAFT_337157</name>
</gene>
<evidence type="ECO:0000256" key="1">
    <source>
        <dbReference type="ARBA" id="ARBA00022603"/>
    </source>
</evidence>
<evidence type="ECO:0000256" key="5">
    <source>
        <dbReference type="PIRSR" id="PIRSR015894-1"/>
    </source>
</evidence>
<feature type="binding site" evidence="6">
    <location>
        <begin position="469"/>
        <end position="470"/>
    </location>
    <ligand>
        <name>S-adenosyl-L-methionine</name>
        <dbReference type="ChEBI" id="CHEBI:59789"/>
    </ligand>
</feature>
<keyword evidence="13" id="KW-1185">Reference proteome</keyword>
<evidence type="ECO:0000259" key="10">
    <source>
        <dbReference type="Pfam" id="PF17285"/>
    </source>
</evidence>
<proteinExistence type="inferred from homology"/>
<evidence type="ECO:0000256" key="3">
    <source>
        <dbReference type="ARBA" id="ARBA00022691"/>
    </source>
</evidence>
<dbReference type="PANTHER" id="PTHR10738">
    <property type="entry name" value="PROTEIN ARGININE N-METHYLTRANSFERASE 5"/>
    <property type="match status" value="1"/>
</dbReference>
<dbReference type="SUPFAM" id="SSF53335">
    <property type="entry name" value="S-adenosyl-L-methionine-dependent methyltransferases"/>
    <property type="match status" value="1"/>
</dbReference>
<dbReference type="InterPro" id="IPR035247">
    <property type="entry name" value="PRMT5_TIM"/>
</dbReference>
<evidence type="ECO:0000256" key="6">
    <source>
        <dbReference type="PIRSR" id="PIRSR015894-2"/>
    </source>
</evidence>
<feature type="region of interest" description="Disordered" evidence="8">
    <location>
        <begin position="299"/>
        <end position="322"/>
    </location>
</feature>
<dbReference type="InterPro" id="IPR035075">
    <property type="entry name" value="PRMT5"/>
</dbReference>
<dbReference type="Gene3D" id="3.20.20.150">
    <property type="entry name" value="Divalent-metal-dependent TIM barrel enzymes"/>
    <property type="match status" value="1"/>
</dbReference>
<dbReference type="InterPro" id="IPR007857">
    <property type="entry name" value="Arg_MeTrfase_PRMT5"/>
</dbReference>
<accession>A0A9P4UPV1</accession>
<feature type="active site" description="Proton donor/acceptor" evidence="5">
    <location>
        <position position="491"/>
    </location>
</feature>
<dbReference type="InterPro" id="IPR029063">
    <property type="entry name" value="SAM-dependent_MTases_sf"/>
</dbReference>
<dbReference type="InterPro" id="IPR035248">
    <property type="entry name" value="PRMT5_C"/>
</dbReference>
<dbReference type="Gene3D" id="2.70.160.11">
    <property type="entry name" value="Hnrnp arginine n-methyltransferase1"/>
    <property type="match status" value="1"/>
</dbReference>
<feature type="domain" description="PRMT5 arginine-N-methyltransferase" evidence="9">
    <location>
        <begin position="348"/>
        <end position="521"/>
    </location>
</feature>
<keyword evidence="2 4" id="KW-0808">Transferase</keyword>
<feature type="binding site" evidence="6">
    <location>
        <position position="374"/>
    </location>
    <ligand>
        <name>S-adenosyl-L-methionine</name>
        <dbReference type="ChEBI" id="CHEBI:59789"/>
    </ligand>
</feature>
<evidence type="ECO:0000256" key="8">
    <source>
        <dbReference type="SAM" id="MobiDB-lite"/>
    </source>
</evidence>
<feature type="region of interest" description="Disordered" evidence="8">
    <location>
        <begin position="608"/>
        <end position="629"/>
    </location>
</feature>
<dbReference type="GO" id="GO:0032259">
    <property type="term" value="P:methylation"/>
    <property type="evidence" value="ECO:0007669"/>
    <property type="project" value="UniProtKB-KW"/>
</dbReference>
<dbReference type="PROSITE" id="PS51678">
    <property type="entry name" value="SAM_MT_PRMT"/>
    <property type="match status" value="1"/>
</dbReference>
<dbReference type="InterPro" id="IPR025799">
    <property type="entry name" value="Arg_MeTrfase"/>
</dbReference>
<dbReference type="GO" id="GO:0016274">
    <property type="term" value="F:protein-arginine N-methyltransferase activity"/>
    <property type="evidence" value="ECO:0007669"/>
    <property type="project" value="InterPro"/>
</dbReference>
<dbReference type="Pfam" id="PF17285">
    <property type="entry name" value="PRMT5_TIM"/>
    <property type="match status" value="1"/>
</dbReference>
<keyword evidence="1 4" id="KW-0489">Methyltransferase</keyword>
<name>A0A9P4UPV1_9PEZI</name>
<evidence type="ECO:0000259" key="11">
    <source>
        <dbReference type="Pfam" id="PF17286"/>
    </source>
</evidence>
<organism evidence="12 13">
    <name type="scientific">Polychaeton citri CBS 116435</name>
    <dbReference type="NCBI Taxonomy" id="1314669"/>
    <lineage>
        <taxon>Eukaryota</taxon>
        <taxon>Fungi</taxon>
        <taxon>Dikarya</taxon>
        <taxon>Ascomycota</taxon>
        <taxon>Pezizomycotina</taxon>
        <taxon>Dothideomycetes</taxon>
        <taxon>Dothideomycetidae</taxon>
        <taxon>Capnodiales</taxon>
        <taxon>Capnodiaceae</taxon>
        <taxon>Polychaeton</taxon>
    </lineage>
</organism>
<feature type="binding site" evidence="6">
    <location>
        <begin position="383"/>
        <end position="384"/>
    </location>
    <ligand>
        <name>S-adenosyl-L-methionine</name>
        <dbReference type="ChEBI" id="CHEBI:59789"/>
    </ligand>
</feature>
<evidence type="ECO:0000256" key="7">
    <source>
        <dbReference type="PIRSR" id="PIRSR015894-3"/>
    </source>
</evidence>
<evidence type="ECO:0000313" key="12">
    <source>
        <dbReference type="EMBL" id="KAF2723837.1"/>
    </source>
</evidence>
<dbReference type="Pfam" id="PF17286">
    <property type="entry name" value="PRMT5_C"/>
    <property type="match status" value="1"/>
</dbReference>
<dbReference type="Proteomes" id="UP000799441">
    <property type="component" value="Unassembled WGS sequence"/>
</dbReference>
<reference evidence="12" key="1">
    <citation type="journal article" date="2020" name="Stud. Mycol.">
        <title>101 Dothideomycetes genomes: a test case for predicting lifestyles and emergence of pathogens.</title>
        <authorList>
            <person name="Haridas S."/>
            <person name="Albert R."/>
            <person name="Binder M."/>
            <person name="Bloem J."/>
            <person name="Labutti K."/>
            <person name="Salamov A."/>
            <person name="Andreopoulos B."/>
            <person name="Baker S."/>
            <person name="Barry K."/>
            <person name="Bills G."/>
            <person name="Bluhm B."/>
            <person name="Cannon C."/>
            <person name="Castanera R."/>
            <person name="Culley D."/>
            <person name="Daum C."/>
            <person name="Ezra D."/>
            <person name="Gonzalez J."/>
            <person name="Henrissat B."/>
            <person name="Kuo A."/>
            <person name="Liang C."/>
            <person name="Lipzen A."/>
            <person name="Lutzoni F."/>
            <person name="Magnuson J."/>
            <person name="Mondo S."/>
            <person name="Nolan M."/>
            <person name="Ohm R."/>
            <person name="Pangilinan J."/>
            <person name="Park H.-J."/>
            <person name="Ramirez L."/>
            <person name="Alfaro M."/>
            <person name="Sun H."/>
            <person name="Tritt A."/>
            <person name="Yoshinaga Y."/>
            <person name="Zwiers L.-H."/>
            <person name="Turgeon B."/>
            <person name="Goodwin S."/>
            <person name="Spatafora J."/>
            <person name="Crous P."/>
            <person name="Grigoriev I."/>
        </authorList>
    </citation>
    <scope>NUCLEOTIDE SEQUENCE</scope>
    <source>
        <strain evidence="12">CBS 116435</strain>
    </source>
</reference>
<feature type="binding site" evidence="6">
    <location>
        <position position="440"/>
    </location>
    <ligand>
        <name>S-adenosyl-L-methionine</name>
        <dbReference type="ChEBI" id="CHEBI:59789"/>
    </ligand>
</feature>
<evidence type="ECO:0000259" key="9">
    <source>
        <dbReference type="Pfam" id="PF05185"/>
    </source>
</evidence>
<feature type="compositionally biased region" description="Low complexity" evidence="8">
    <location>
        <begin position="299"/>
        <end position="315"/>
    </location>
</feature>
<dbReference type="FunFam" id="3.40.50.150:FF:000149">
    <property type="entry name" value="Protein arginine N-methyltransferase"/>
    <property type="match status" value="1"/>
</dbReference>
<feature type="domain" description="PRMT5 TIM barrel" evidence="10">
    <location>
        <begin position="34"/>
        <end position="338"/>
    </location>
</feature>
<dbReference type="GO" id="GO:0006355">
    <property type="term" value="P:regulation of DNA-templated transcription"/>
    <property type="evidence" value="ECO:0007669"/>
    <property type="project" value="TreeGrafter"/>
</dbReference>
<dbReference type="EMBL" id="MU003774">
    <property type="protein sequence ID" value="KAF2723837.1"/>
    <property type="molecule type" value="Genomic_DNA"/>
</dbReference>
<keyword evidence="3 4" id="KW-0949">S-adenosyl-L-methionine</keyword>
<protein>
    <recommendedName>
        <fullName evidence="4">Protein arginine N-methyltransferase</fullName>
    </recommendedName>
</protein>
<feature type="site" description="Critical for specifying symmetric addition of methyl groups" evidence="7">
    <location>
        <position position="377"/>
    </location>
</feature>